<dbReference type="AlphaFoldDB" id="A0A1G1W2X2"/>
<dbReference type="STRING" id="1797593.A3A65_03160"/>
<gene>
    <name evidence="1" type="ORF">A3A65_03160</name>
</gene>
<evidence type="ECO:0000313" key="1">
    <source>
        <dbReference type="EMBL" id="OGY22016.1"/>
    </source>
</evidence>
<organism evidence="1 2">
    <name type="scientific">Candidatus Chisholmbacteria bacterium RIFCSPLOWO2_01_FULL_49_14</name>
    <dbReference type="NCBI Taxonomy" id="1797593"/>
    <lineage>
        <taxon>Bacteria</taxon>
        <taxon>Candidatus Chisholmiibacteriota</taxon>
    </lineage>
</organism>
<proteinExistence type="predicted"/>
<accession>A0A1G1W2X2</accession>
<name>A0A1G1W2X2_9BACT</name>
<protein>
    <submittedName>
        <fullName evidence="1">Uncharacterized protein</fullName>
    </submittedName>
</protein>
<sequence length="277" mass="29826">MKNLRGKLIPAGAVLLLLALGYFGLRILKPSDQDAGDSKNSQQRIESVNLLPVKERPFTTIIPRADGKEITIEVNRLNEAKEVEYELEYQAGTLLQGAFGKIDFSKELPPVSRNILLGSCSAGGKCSYHENVNGGSLLLRYLDGQTTALKGEWNFQRMSQEEGRFSSRDAKFTFDTGETGLGGSTVVVVAQTMGLPGPVDGEVIAGPYGVFLPKGVTLRSTEVNLEIRLSSEAGSAKLLGWTQDGWKEYASRVNGKSLSAIVDAATTFVAVAPPEQS</sequence>
<comment type="caution">
    <text evidence="1">The sequence shown here is derived from an EMBL/GenBank/DDBJ whole genome shotgun (WGS) entry which is preliminary data.</text>
</comment>
<dbReference type="Proteomes" id="UP000176723">
    <property type="component" value="Unassembled WGS sequence"/>
</dbReference>
<reference evidence="1 2" key="1">
    <citation type="journal article" date="2016" name="Nat. Commun.">
        <title>Thousands of microbial genomes shed light on interconnected biogeochemical processes in an aquifer system.</title>
        <authorList>
            <person name="Anantharaman K."/>
            <person name="Brown C.T."/>
            <person name="Hug L.A."/>
            <person name="Sharon I."/>
            <person name="Castelle C.J."/>
            <person name="Probst A.J."/>
            <person name="Thomas B.C."/>
            <person name="Singh A."/>
            <person name="Wilkins M.J."/>
            <person name="Karaoz U."/>
            <person name="Brodie E.L."/>
            <person name="Williams K.H."/>
            <person name="Hubbard S.S."/>
            <person name="Banfield J.F."/>
        </authorList>
    </citation>
    <scope>NUCLEOTIDE SEQUENCE [LARGE SCALE GENOMIC DNA]</scope>
</reference>
<evidence type="ECO:0000313" key="2">
    <source>
        <dbReference type="Proteomes" id="UP000176723"/>
    </source>
</evidence>
<dbReference type="EMBL" id="MHCL01000007">
    <property type="protein sequence ID" value="OGY22016.1"/>
    <property type="molecule type" value="Genomic_DNA"/>
</dbReference>